<dbReference type="Pfam" id="PF13252">
    <property type="entry name" value="Phage_capsid_3"/>
    <property type="match status" value="1"/>
</dbReference>
<accession>J9PUE0</accession>
<dbReference type="InterPro" id="IPR025267">
    <property type="entry name" value="ORF017-like"/>
</dbReference>
<protein>
    <recommendedName>
        <fullName evidence="3">Major capsid protein</fullName>
    </recommendedName>
</protein>
<keyword evidence="2" id="KW-1185">Reference proteome</keyword>
<evidence type="ECO:0008006" key="3">
    <source>
        <dbReference type="Google" id="ProtNLM"/>
    </source>
</evidence>
<dbReference type="GeneID" id="14011619"/>
<evidence type="ECO:0000313" key="1">
    <source>
        <dbReference type="EMBL" id="AEZ50547.1"/>
    </source>
</evidence>
<dbReference type="EMBL" id="JN712910">
    <property type="protein sequence ID" value="AEZ50547.1"/>
    <property type="molecule type" value="Genomic_DNA"/>
</dbReference>
<organism evidence="1 2">
    <name type="scientific">Bacillus phage BCD7</name>
    <dbReference type="NCBI Taxonomy" id="1136534"/>
    <lineage>
        <taxon>Viruses</taxon>
        <taxon>Duplodnaviria</taxon>
        <taxon>Heunggongvirae</taxon>
        <taxon>Uroviricota</taxon>
        <taxon>Caudoviricetes</taxon>
        <taxon>Becedseptimavirus</taxon>
        <taxon>Becedseptimavirus BCD7</taxon>
    </lineage>
</organism>
<sequence length="357" mass="39220">MTMAKQKKNRFSFLNVLFQNVFADASQMNTVTVATGTSTDGGDAVKLENHVRAVYSKEIQFKAMPILKFLQFAQEKEELGVQPGLSIQMMTYNNLKRGGALTEGKRMQTQALSSTMKEIRVGERGNAIAVSELALKASFTNIMEDASTLLARDVATTIDCELRDTVLAGVTNTIFARPNSTSAKITARKDITAEHILSVATIKDAVEILATANAPKFEGSYYVCFVHPHQSRTLRDDPAWIEASKYGAPEQLFTGEIGRIDDVRFIETTIMTNGAAPADDETYAFDNNLKKGVNSNQVDVFKSVIFGENTYGYAVALPVELRDNGVTDFGREHALAWYAIWGTGMLNEDRGVVIETA</sequence>
<evidence type="ECO:0000313" key="2">
    <source>
        <dbReference type="Proteomes" id="UP000006298"/>
    </source>
</evidence>
<gene>
    <name evidence="1" type="ORF">BCD7_0100</name>
</gene>
<proteinExistence type="predicted"/>
<dbReference type="Proteomes" id="UP000006298">
    <property type="component" value="Segment"/>
</dbReference>
<reference evidence="1 2" key="1">
    <citation type="submission" date="2011-09" db="EMBL/GenBank/DDBJ databases">
        <title>Complete Genome Sequence of Bacillus cereus Bacteriophage BCD7.</title>
        <authorList>
            <person name="Lee J.-H."/>
            <person name="Shin H."/>
            <person name="Son B."/>
            <person name="Ryu S."/>
        </authorList>
    </citation>
    <scope>NUCLEOTIDE SEQUENCE [LARGE SCALE GENOMIC DNA]</scope>
</reference>
<name>J9PUE0_9CAUD</name>
<dbReference type="NCBIfam" id="TIGR04387">
    <property type="entry name" value="capsid_maj_N4"/>
    <property type="match status" value="1"/>
</dbReference>
<dbReference type="KEGG" id="vg:14011619"/>
<dbReference type="RefSeq" id="YP_007005951.1">
    <property type="nucleotide sequence ID" value="NC_019515.1"/>
</dbReference>